<dbReference type="EMBL" id="CP050898">
    <property type="protein sequence ID" value="QIX22635.1"/>
    <property type="molecule type" value="Genomic_DNA"/>
</dbReference>
<gene>
    <name evidence="2" type="ORF">FOB41_16545</name>
</gene>
<dbReference type="Proteomes" id="UP000500870">
    <property type="component" value="Chromosome 1"/>
</dbReference>
<proteinExistence type="predicted"/>
<feature type="region of interest" description="Disordered" evidence="1">
    <location>
        <begin position="75"/>
        <end position="119"/>
    </location>
</feature>
<evidence type="ECO:0000256" key="1">
    <source>
        <dbReference type="SAM" id="MobiDB-lite"/>
    </source>
</evidence>
<accession>A0A6H0ZP60</accession>
<evidence type="ECO:0000313" key="3">
    <source>
        <dbReference type="Proteomes" id="UP000500870"/>
    </source>
</evidence>
<name>A0A6H0ZP60_9HYPH</name>
<dbReference type="RefSeq" id="WP_136882540.1">
    <property type="nucleotide sequence ID" value="NZ_CP050898.1"/>
</dbReference>
<sequence>MPRVADPRNEVGRDKTEKWREKLRAARMPESCQVDTAVAAAVAVVMADRLEQDPDLSPDLQIILATARAVLKQRGFDGRGPSTKLMSRLFHRKDLPALPRAKRSAPQVRDDGEDGGASL</sequence>
<dbReference type="AlphaFoldDB" id="A0A6H0ZP60"/>
<organism evidence="2 3">
    <name type="scientific">Agrobacterium pusense</name>
    <dbReference type="NCBI Taxonomy" id="648995"/>
    <lineage>
        <taxon>Bacteria</taxon>
        <taxon>Pseudomonadati</taxon>
        <taxon>Pseudomonadota</taxon>
        <taxon>Alphaproteobacteria</taxon>
        <taxon>Hyphomicrobiales</taxon>
        <taxon>Rhizobiaceae</taxon>
        <taxon>Rhizobium/Agrobacterium group</taxon>
        <taxon>Agrobacterium</taxon>
    </lineage>
</organism>
<reference evidence="2 3" key="1">
    <citation type="submission" date="2020-04" db="EMBL/GenBank/DDBJ databases">
        <title>FDA dAtabase for Regulatory Grade micrObial Sequences (FDA-ARGOS): Supporting development and validation of Infectious Disease Dx tests.</title>
        <authorList>
            <person name="Sciortino C."/>
            <person name="Tallon L."/>
            <person name="Sadzewicz L."/>
            <person name="Vavikolanu K."/>
            <person name="Mehta A."/>
            <person name="Aluvathingal J."/>
            <person name="Nadendla S."/>
            <person name="Nandy P."/>
            <person name="Geyer C."/>
            <person name="Yan Y."/>
            <person name="Sichtig H."/>
        </authorList>
    </citation>
    <scope>NUCLEOTIDE SEQUENCE [LARGE SCALE GENOMIC DNA]</scope>
    <source>
        <strain evidence="2 3">FDAARGOS_633</strain>
    </source>
</reference>
<protein>
    <submittedName>
        <fullName evidence="2">Uncharacterized protein</fullName>
    </submittedName>
</protein>
<evidence type="ECO:0000313" key="2">
    <source>
        <dbReference type="EMBL" id="QIX22635.1"/>
    </source>
</evidence>